<protein>
    <submittedName>
        <fullName evidence="1">Transcriptional regulator</fullName>
    </submittedName>
</protein>
<dbReference type="RefSeq" id="WP_169044874.1">
    <property type="nucleotide sequence ID" value="NZ_JABBYB010000009.1"/>
</dbReference>
<accession>A0AAP6Y7U3</accession>
<name>A0AAP6Y7U3_9GAMM</name>
<evidence type="ECO:0000313" key="2">
    <source>
        <dbReference type="Proteomes" id="UP000549590"/>
    </source>
</evidence>
<proteinExistence type="predicted"/>
<comment type="caution">
    <text evidence="1">The sequence shown here is derived from an EMBL/GenBank/DDBJ whole genome shotgun (WGS) entry which is preliminary data.</text>
</comment>
<organism evidence="1 2">
    <name type="scientific">Pseudoalteromonas arctica</name>
    <dbReference type="NCBI Taxonomy" id="394751"/>
    <lineage>
        <taxon>Bacteria</taxon>
        <taxon>Pseudomonadati</taxon>
        <taxon>Pseudomonadota</taxon>
        <taxon>Gammaproteobacteria</taxon>
        <taxon>Alteromonadales</taxon>
        <taxon>Pseudoalteromonadaceae</taxon>
        <taxon>Pseudoalteromonas</taxon>
    </lineage>
</organism>
<reference evidence="1 2" key="1">
    <citation type="submission" date="2020-04" db="EMBL/GenBank/DDBJ databases">
        <title>Genome sequencing and assembly of Pseudoalteromonas arctica.</title>
        <authorList>
            <person name="Cook G.M."/>
        </authorList>
    </citation>
    <scope>NUCLEOTIDE SEQUENCE [LARGE SCALE GENOMIC DNA]</scope>
    <source>
        <strain evidence="1 2">NEC-BIFX-2020_001</strain>
    </source>
</reference>
<dbReference type="AlphaFoldDB" id="A0AAP6Y7U3"/>
<gene>
    <name evidence="1" type="ORF">HHE94_15270</name>
</gene>
<dbReference type="EMBL" id="JABBYB010000009">
    <property type="protein sequence ID" value="NMP04063.1"/>
    <property type="molecule type" value="Genomic_DNA"/>
</dbReference>
<sequence length="81" mass="9055">MARITCPNCEAKATITSRETQSAHVVNLYCSRTNTNEYGATCRITQSFDHFLNPPFKTIAQLAASLIKNLPREEQLELIGL</sequence>
<dbReference type="Proteomes" id="UP000549590">
    <property type="component" value="Unassembled WGS sequence"/>
</dbReference>
<evidence type="ECO:0000313" key="1">
    <source>
        <dbReference type="EMBL" id="NMP04063.1"/>
    </source>
</evidence>